<comment type="similarity">
    <text evidence="1">Belongs to the short-chain dehydrogenases/reductases (SDR) family.</text>
</comment>
<evidence type="ECO:0000256" key="3">
    <source>
        <dbReference type="ARBA" id="ARBA00038968"/>
    </source>
</evidence>
<evidence type="ECO:0000256" key="19">
    <source>
        <dbReference type="ARBA" id="ARBA00048921"/>
    </source>
</evidence>
<comment type="catalytic activity">
    <reaction evidence="12">
        <text>15-oxo-(5S,6R)-dihydroxy-(7E,9E,11Z)-eicosatrienoate + NADH + H(+) = (5S,6R,15S)-trihydroxy-(7E,9E,11Z)-eicosatrienoate + NAD(+)</text>
        <dbReference type="Rhea" id="RHEA:41596"/>
        <dbReference type="ChEBI" id="CHEBI:15378"/>
        <dbReference type="ChEBI" id="CHEBI:57540"/>
        <dbReference type="ChEBI" id="CHEBI:57945"/>
        <dbReference type="ChEBI" id="CHEBI:78325"/>
        <dbReference type="ChEBI" id="CHEBI:78329"/>
    </reaction>
    <physiologicalReaction direction="left-to-right" evidence="12">
        <dbReference type="Rhea" id="RHEA:41597"/>
    </physiologicalReaction>
</comment>
<dbReference type="OrthoDB" id="37659at2759"/>
<comment type="catalytic activity">
    <reaction evidence="18">
        <text>prostaglandin E2 + NAD(+) = 15-oxoprostaglandin E2 + NADH + H(+)</text>
        <dbReference type="Rhea" id="RHEA:11876"/>
        <dbReference type="ChEBI" id="CHEBI:15378"/>
        <dbReference type="ChEBI" id="CHEBI:57400"/>
        <dbReference type="ChEBI" id="CHEBI:57540"/>
        <dbReference type="ChEBI" id="CHEBI:57945"/>
        <dbReference type="ChEBI" id="CHEBI:606564"/>
        <dbReference type="EC" id="1.1.1.141"/>
    </reaction>
    <physiologicalReaction direction="left-to-right" evidence="18">
        <dbReference type="Rhea" id="RHEA:11877"/>
    </physiologicalReaction>
</comment>
<evidence type="ECO:0000256" key="10">
    <source>
        <dbReference type="ARBA" id="ARBA00047672"/>
    </source>
</evidence>
<comment type="catalytic activity">
    <reaction evidence="13">
        <text>(11R)-hydroxy-(5Z,8Z,12E,14Z)-eicosatetraenoate + NAD(+) = 11-oxo-(5Z,8Z,12E,14Z)-eicosatetraenoate + NADH + H(+)</text>
        <dbReference type="Rhea" id="RHEA:48640"/>
        <dbReference type="ChEBI" id="CHEBI:15378"/>
        <dbReference type="ChEBI" id="CHEBI:57540"/>
        <dbReference type="ChEBI" id="CHEBI:57945"/>
        <dbReference type="ChEBI" id="CHEBI:78836"/>
        <dbReference type="ChEBI" id="CHEBI:90697"/>
    </reaction>
    <physiologicalReaction direction="left-to-right" evidence="13">
        <dbReference type="Rhea" id="RHEA:48641"/>
    </physiologicalReaction>
</comment>
<evidence type="ECO:0000256" key="13">
    <source>
        <dbReference type="ARBA" id="ARBA00048144"/>
    </source>
</evidence>
<keyword evidence="2" id="KW-0560">Oxidoreductase</keyword>
<accession>A0A8B7KME3</accession>
<reference evidence="22" key="1">
    <citation type="submission" date="2021-01" db="UniProtKB">
        <authorList>
            <consortium name="EnsemblMetazoa"/>
        </authorList>
    </citation>
    <scope>IDENTIFICATION</scope>
    <source>
        <strain evidence="22">DH4</strain>
    </source>
</reference>
<evidence type="ECO:0000256" key="15">
    <source>
        <dbReference type="ARBA" id="ARBA00048393"/>
    </source>
</evidence>
<dbReference type="SUPFAM" id="SSF51735">
    <property type="entry name" value="NAD(P)-binding Rossmann-fold domains"/>
    <property type="match status" value="1"/>
</dbReference>
<dbReference type="EC" id="1.1.1.141" evidence="3"/>
<dbReference type="Pfam" id="PF00106">
    <property type="entry name" value="adh_short"/>
    <property type="match status" value="1"/>
</dbReference>
<evidence type="ECO:0000256" key="16">
    <source>
        <dbReference type="ARBA" id="ARBA00048535"/>
    </source>
</evidence>
<evidence type="ECO:0000256" key="14">
    <source>
        <dbReference type="ARBA" id="ARBA00048170"/>
    </source>
</evidence>
<dbReference type="EnsemblMetazoa" id="XM_016914398">
    <property type="protein sequence ID" value="XP_016769887"/>
    <property type="gene ID" value="LOC100576781"/>
</dbReference>
<dbReference type="EC" id="1.1.1.232" evidence="4"/>
<protein>
    <recommendedName>
        <fullName evidence="5">15-hydroxyprostaglandin dehydrogenase [NAD(+)]</fullName>
        <ecNumber evidence="3">1.1.1.141</ecNumber>
        <ecNumber evidence="4">1.1.1.232</ecNumber>
    </recommendedName>
    <alternativeName>
        <fullName evidence="7">Eicosanoid/docosanoid dehydrogenase [NAD(+)]</fullName>
    </alternativeName>
    <alternativeName>
        <fullName evidence="6">Prostaglandin dehydrogenase 1</fullName>
    </alternativeName>
</protein>
<dbReference type="RefSeq" id="XP_016769887.1">
    <property type="nucleotide sequence ID" value="XM_016914398.2"/>
</dbReference>
<proteinExistence type="inferred from homology"/>
<evidence type="ECO:0000256" key="21">
    <source>
        <dbReference type="ARBA" id="ARBA00049188"/>
    </source>
</evidence>
<comment type="catalytic activity">
    <reaction evidence="9">
        <text>prostaglandin E1 + NAD(+) = 15-oxoprostaglandin E1 + NADH + H(+)</text>
        <dbReference type="Rhea" id="RHEA:16477"/>
        <dbReference type="ChEBI" id="CHEBI:15378"/>
        <dbReference type="ChEBI" id="CHEBI:57397"/>
        <dbReference type="ChEBI" id="CHEBI:57401"/>
        <dbReference type="ChEBI" id="CHEBI:57540"/>
        <dbReference type="ChEBI" id="CHEBI:57945"/>
    </reaction>
    <physiologicalReaction direction="left-to-right" evidence="9">
        <dbReference type="Rhea" id="RHEA:16478"/>
    </physiologicalReaction>
</comment>
<evidence type="ECO:0000256" key="9">
    <source>
        <dbReference type="ARBA" id="ARBA00047325"/>
    </source>
</evidence>
<dbReference type="GO" id="GO:0016404">
    <property type="term" value="F:15-hydroxyprostaglandin dehydrogenase (NAD+) activity"/>
    <property type="evidence" value="ECO:0007669"/>
    <property type="project" value="UniProtKB-EC"/>
</dbReference>
<evidence type="ECO:0000256" key="4">
    <source>
        <dbReference type="ARBA" id="ARBA00039060"/>
    </source>
</evidence>
<comment type="catalytic activity">
    <reaction evidence="16">
        <text>lipoxin A4 + NAD(+) = 15-oxo-(5S,6R)-dihydroxy-(7E,9E,11Z,13E)-eicosatetraenoate + NADH + H(+)</text>
        <dbReference type="Rhea" id="RHEA:41572"/>
        <dbReference type="ChEBI" id="CHEBI:15378"/>
        <dbReference type="ChEBI" id="CHEBI:57540"/>
        <dbReference type="ChEBI" id="CHEBI:57945"/>
        <dbReference type="ChEBI" id="CHEBI:67026"/>
        <dbReference type="ChEBI" id="CHEBI:78311"/>
    </reaction>
    <physiologicalReaction direction="left-to-right" evidence="16">
        <dbReference type="Rhea" id="RHEA:41573"/>
    </physiologicalReaction>
</comment>
<reference evidence="24" key="2">
    <citation type="submission" date="2025-04" db="UniProtKB">
        <authorList>
            <consortium name="RefSeq"/>
        </authorList>
    </citation>
    <scope>IDENTIFICATION</scope>
    <source>
        <strain evidence="24">DH4</strain>
        <tissue evidence="24">Whole body</tissue>
    </source>
</reference>
<evidence type="ECO:0000256" key="12">
    <source>
        <dbReference type="ARBA" id="ARBA00048140"/>
    </source>
</evidence>
<evidence type="ECO:0000256" key="6">
    <source>
        <dbReference type="ARBA" id="ARBA00041812"/>
    </source>
</evidence>
<evidence type="ECO:0000256" key="1">
    <source>
        <dbReference type="ARBA" id="ARBA00006484"/>
    </source>
</evidence>
<evidence type="ECO:0000256" key="18">
    <source>
        <dbReference type="ARBA" id="ARBA00048739"/>
    </source>
</evidence>
<dbReference type="Gene3D" id="3.40.50.720">
    <property type="entry name" value="NAD(P)-binding Rossmann-like Domain"/>
    <property type="match status" value="1"/>
</dbReference>
<dbReference type="AlphaFoldDB" id="A0A7M7IT45"/>
<evidence type="ECO:0000256" key="17">
    <source>
        <dbReference type="ARBA" id="ARBA00048611"/>
    </source>
</evidence>
<evidence type="ECO:0000256" key="8">
    <source>
        <dbReference type="ARBA" id="ARBA00045705"/>
    </source>
</evidence>
<dbReference type="GO" id="GO:0005737">
    <property type="term" value="C:cytoplasm"/>
    <property type="evidence" value="ECO:0007669"/>
    <property type="project" value="TreeGrafter"/>
</dbReference>
<comment type="function">
    <text evidence="8">Catalyzes the NAD-dependent dehydrogenation (oxidation) of a broad array of hydroxylated polyunsaturated fatty acids (mainly eicosanoids and docosanoids, including prostaglandins, lipoxins and resolvins), yielding their corresponding keto (oxo) metabolites. Decreases the levels of the pro-proliferative prostaglandins such as prostaglandin E2 (whose activity is increased in cancer because of an increase in the expression of cyclooxygenase 2) and generates oxo-fatty acid products that can profoundly influence cell function by abrogating pro-inflammatory cytokine expression. Converts resolvins E1, D1 and D2 to their oxo products, which represents a mode of resolvin inactivation. Resolvin E1 plays important roles during the resolution phase of acute inflammation, while resolvins D1 and D2 have a unique role in obesity-induced adipose inflammation.</text>
</comment>
<evidence type="ECO:0000256" key="7">
    <source>
        <dbReference type="ARBA" id="ARBA00042026"/>
    </source>
</evidence>
<dbReference type="GeneID" id="100576781"/>
<dbReference type="GO" id="GO:0047034">
    <property type="term" value="F:15-hydroxyicosatetraenoate dehydrogenase activity"/>
    <property type="evidence" value="ECO:0007669"/>
    <property type="project" value="UniProtKB-EC"/>
</dbReference>
<evidence type="ECO:0000313" key="22">
    <source>
        <dbReference type="EnsemblMetazoa" id="XP_016769887"/>
    </source>
</evidence>
<dbReference type="Proteomes" id="UP000005203">
    <property type="component" value="Linkage group LG10"/>
</dbReference>
<comment type="catalytic activity">
    <reaction evidence="15">
        <text>resolvin D2 + NAD(+) = 7-oxoresolvin D2 + NADH + H(+)</text>
        <dbReference type="Rhea" id="RHEA:53584"/>
        <dbReference type="ChEBI" id="CHEBI:15378"/>
        <dbReference type="ChEBI" id="CHEBI:57540"/>
        <dbReference type="ChEBI" id="CHEBI:57945"/>
        <dbReference type="ChEBI" id="CHEBI:133367"/>
        <dbReference type="ChEBI" id="CHEBI:137497"/>
    </reaction>
    <physiologicalReaction direction="left-to-right" evidence="15">
        <dbReference type="Rhea" id="RHEA:53585"/>
    </physiologicalReaction>
</comment>
<dbReference type="InterPro" id="IPR002347">
    <property type="entry name" value="SDR_fam"/>
</dbReference>
<name>A0A7M7IT45_APIME</name>
<comment type="catalytic activity">
    <reaction evidence="10">
        <text>resolvin D1 + NAD(+) = 8-oxoresolvin D1 + NADH + H(+)</text>
        <dbReference type="Rhea" id="RHEA:50124"/>
        <dbReference type="ChEBI" id="CHEBI:15378"/>
        <dbReference type="ChEBI" id="CHEBI:57540"/>
        <dbReference type="ChEBI" id="CHEBI:57945"/>
        <dbReference type="ChEBI" id="CHEBI:132079"/>
        <dbReference type="ChEBI" id="CHEBI:132080"/>
    </reaction>
    <physiologicalReaction direction="left-to-right" evidence="10">
        <dbReference type="Rhea" id="RHEA:50125"/>
    </physiologicalReaction>
</comment>
<dbReference type="PANTHER" id="PTHR44229:SF4">
    <property type="entry name" value="15-HYDROXYPROSTAGLANDIN DEHYDROGENASE [NAD(+)]"/>
    <property type="match status" value="1"/>
</dbReference>
<comment type="catalytic activity">
    <reaction evidence="20">
        <text>(15S)-hydroxy-(5Z,8Z,11Z,13E)-eicosatetraenoate + NAD(+) = 15-oxo-(5Z,8Z,11Z,13E)-eicosatetraenoate + NADH + H(+)</text>
        <dbReference type="Rhea" id="RHEA:23260"/>
        <dbReference type="ChEBI" id="CHEBI:15378"/>
        <dbReference type="ChEBI" id="CHEBI:57409"/>
        <dbReference type="ChEBI" id="CHEBI:57410"/>
        <dbReference type="ChEBI" id="CHEBI:57540"/>
        <dbReference type="ChEBI" id="CHEBI:57945"/>
        <dbReference type="EC" id="1.1.1.232"/>
    </reaction>
    <physiologicalReaction direction="left-to-right" evidence="20">
        <dbReference type="Rhea" id="RHEA:23261"/>
    </physiologicalReaction>
</comment>
<comment type="catalytic activity">
    <reaction evidence="11">
        <text>14-hydroxy-(4Z,7Z,10Z,12E,16Z,19Z)-docosahexaenoate + NAD(+) = 14-oxo-(4Z,7Z,10Z,12E,16Z,19Z)-docosahexaenoate + NADH + H(+)</text>
        <dbReference type="Rhea" id="RHEA:48952"/>
        <dbReference type="ChEBI" id="CHEBI:15378"/>
        <dbReference type="ChEBI" id="CHEBI:57540"/>
        <dbReference type="ChEBI" id="CHEBI:57945"/>
        <dbReference type="ChEBI" id="CHEBI:90866"/>
        <dbReference type="ChEBI" id="CHEBI:90867"/>
    </reaction>
    <physiologicalReaction direction="left-to-right" evidence="11">
        <dbReference type="Rhea" id="RHEA:48953"/>
    </physiologicalReaction>
</comment>
<gene>
    <name evidence="22" type="primary">100576781</name>
    <name evidence="24" type="synonym">LOC100576781</name>
</gene>
<evidence type="ECO:0000256" key="5">
    <source>
        <dbReference type="ARBA" id="ARBA00040276"/>
    </source>
</evidence>
<evidence type="ECO:0000313" key="24">
    <source>
        <dbReference type="RefSeq" id="XP_016769887.1"/>
    </source>
</evidence>
<comment type="catalytic activity">
    <reaction evidence="21">
        <text>resolvin E1 + NAD(+) = 18-oxo-resolvin E1 + NADH + H(+)</text>
        <dbReference type="Rhea" id="RHEA:49244"/>
        <dbReference type="ChEBI" id="CHEBI:15378"/>
        <dbReference type="ChEBI" id="CHEBI:57540"/>
        <dbReference type="ChEBI" id="CHEBI:57945"/>
        <dbReference type="ChEBI" id="CHEBI:91000"/>
        <dbReference type="ChEBI" id="CHEBI:91001"/>
    </reaction>
    <physiologicalReaction direction="left-to-right" evidence="21">
        <dbReference type="Rhea" id="RHEA:49245"/>
    </physiologicalReaction>
</comment>
<evidence type="ECO:0000256" key="2">
    <source>
        <dbReference type="ARBA" id="ARBA00023002"/>
    </source>
</evidence>
<organism evidence="22">
    <name type="scientific">Apis mellifera</name>
    <name type="common">Honeybee</name>
    <dbReference type="NCBI Taxonomy" id="7460"/>
    <lineage>
        <taxon>Eukaryota</taxon>
        <taxon>Metazoa</taxon>
        <taxon>Ecdysozoa</taxon>
        <taxon>Arthropoda</taxon>
        <taxon>Hexapoda</taxon>
        <taxon>Insecta</taxon>
        <taxon>Pterygota</taxon>
        <taxon>Neoptera</taxon>
        <taxon>Endopterygota</taxon>
        <taxon>Hymenoptera</taxon>
        <taxon>Apocrita</taxon>
        <taxon>Aculeata</taxon>
        <taxon>Apoidea</taxon>
        <taxon>Anthophila</taxon>
        <taxon>Apidae</taxon>
        <taxon>Apis</taxon>
    </lineage>
</organism>
<accession>A0A7M7IT45</accession>
<comment type="catalytic activity">
    <reaction evidence="14">
        <text>resolvin D1 + NAD(+) = 17-oxoresolvin D1 + NADH + H(+)</text>
        <dbReference type="Rhea" id="RHEA:50128"/>
        <dbReference type="ChEBI" id="CHEBI:15378"/>
        <dbReference type="ChEBI" id="CHEBI:57540"/>
        <dbReference type="ChEBI" id="CHEBI:57945"/>
        <dbReference type="ChEBI" id="CHEBI:132079"/>
        <dbReference type="ChEBI" id="CHEBI:132081"/>
    </reaction>
    <physiologicalReaction direction="left-to-right" evidence="14">
        <dbReference type="Rhea" id="RHEA:50129"/>
    </physiologicalReaction>
</comment>
<evidence type="ECO:0000313" key="23">
    <source>
        <dbReference type="Proteomes" id="UP000005203"/>
    </source>
</evidence>
<evidence type="ECO:0000256" key="11">
    <source>
        <dbReference type="ARBA" id="ARBA00048008"/>
    </source>
</evidence>
<keyword evidence="23" id="KW-1185">Reference proteome</keyword>
<comment type="catalytic activity">
    <reaction evidence="19">
        <text>resolvin D2 + NAD(+) = 16-oxoresolvin D2 + NADH + H(+)</text>
        <dbReference type="Rhea" id="RHEA:53588"/>
        <dbReference type="ChEBI" id="CHEBI:15378"/>
        <dbReference type="ChEBI" id="CHEBI:57540"/>
        <dbReference type="ChEBI" id="CHEBI:57945"/>
        <dbReference type="ChEBI" id="CHEBI:133367"/>
        <dbReference type="ChEBI" id="CHEBI:137498"/>
    </reaction>
    <physiologicalReaction direction="left-to-right" evidence="19">
        <dbReference type="Rhea" id="RHEA:53589"/>
    </physiologicalReaction>
</comment>
<sequence>MLSRYLTSLSFKLLNKNPSSLWKCKRCQFHVSVARQKKKKSKGDGPKIIIPGNCAESSKPILEPMCKNAIVLGGSDGFGFAAADHLLLKGARTVVIADHDPEEGRIAVERLCSFHGKNRSYYAHYNIMSDCHSHSSLHDALCKLKVIHIIFNNVDKEKTSNPKIEENTIHKTIRIGLELLGKNNGGSGGIIINCASIFGFLGWPQDPFPIYCNKEPAIEVTRHFAKKYNVETTGVRLVALCPTNKHLRDIGLPIFPDPLPNKTMCELPTCIPHSKYHIGTAVSHILAWAKNGSAWLVEPAISVNQIPQLLHFPEKEGEQVDPKVYETQYCTVNIDPPCAKAKVCTPTKEEMCIKKEKKDKKKKKKKEKK</sequence>
<dbReference type="PANTHER" id="PTHR44229">
    <property type="entry name" value="15-HYDROXYPROSTAGLANDIN DEHYDROGENASE [NAD(+)]"/>
    <property type="match status" value="1"/>
</dbReference>
<comment type="catalytic activity">
    <reaction evidence="17">
        <text>prostaglandin A1 + NAD(+) = 15-oxo-prostaglandin A1 + NADH + H(+)</text>
        <dbReference type="Rhea" id="RHEA:41263"/>
        <dbReference type="ChEBI" id="CHEBI:15378"/>
        <dbReference type="ChEBI" id="CHEBI:57398"/>
        <dbReference type="ChEBI" id="CHEBI:57540"/>
        <dbReference type="ChEBI" id="CHEBI:57945"/>
        <dbReference type="ChEBI" id="CHEBI:85072"/>
    </reaction>
    <physiologicalReaction direction="left-to-right" evidence="17">
        <dbReference type="Rhea" id="RHEA:41264"/>
    </physiologicalReaction>
</comment>
<dbReference type="InterPro" id="IPR036291">
    <property type="entry name" value="NAD(P)-bd_dom_sf"/>
</dbReference>
<dbReference type="OMA" id="INCASIF"/>
<evidence type="ECO:0000256" key="20">
    <source>
        <dbReference type="ARBA" id="ARBA00049151"/>
    </source>
</evidence>